<evidence type="ECO:0000313" key="1">
    <source>
        <dbReference type="EMBL" id="KAF7503206.1"/>
    </source>
</evidence>
<gene>
    <name evidence="1" type="ORF">GJ744_004209</name>
</gene>
<dbReference type="AlphaFoldDB" id="A0A8H7A9U5"/>
<protein>
    <submittedName>
        <fullName evidence="1">Uncharacterized protein</fullName>
    </submittedName>
</protein>
<keyword evidence="2" id="KW-1185">Reference proteome</keyword>
<dbReference type="Proteomes" id="UP000606974">
    <property type="component" value="Unassembled WGS sequence"/>
</dbReference>
<comment type="caution">
    <text evidence="1">The sequence shown here is derived from an EMBL/GenBank/DDBJ whole genome shotgun (WGS) entry which is preliminary data.</text>
</comment>
<sequence>MGPSHKAASVRVRPPPVVSFTLCFTFQAVRFVYRQSFCSANFGASPLIIYLMSAVCQKRTRSPKRAMKEQLEDWHCTGGTAPQVWRTPVPAIGSLWHSLAVLFTCISIEAIYVGQYGVYKNMESTQ</sequence>
<dbReference type="EMBL" id="JAACFV010000191">
    <property type="protein sequence ID" value="KAF7503206.1"/>
    <property type="molecule type" value="Genomic_DNA"/>
</dbReference>
<proteinExistence type="predicted"/>
<name>A0A8H7A9U5_9EURO</name>
<accession>A0A8H7A9U5</accession>
<reference evidence="1" key="1">
    <citation type="submission" date="2020-02" db="EMBL/GenBank/DDBJ databases">
        <authorList>
            <person name="Palmer J.M."/>
        </authorList>
    </citation>
    <scope>NUCLEOTIDE SEQUENCE</scope>
    <source>
        <strain evidence="1">EPUS1.4</strain>
        <tissue evidence="1">Thallus</tissue>
    </source>
</reference>
<evidence type="ECO:0000313" key="2">
    <source>
        <dbReference type="Proteomes" id="UP000606974"/>
    </source>
</evidence>
<organism evidence="1 2">
    <name type="scientific">Endocarpon pusillum</name>
    <dbReference type="NCBI Taxonomy" id="364733"/>
    <lineage>
        <taxon>Eukaryota</taxon>
        <taxon>Fungi</taxon>
        <taxon>Dikarya</taxon>
        <taxon>Ascomycota</taxon>
        <taxon>Pezizomycotina</taxon>
        <taxon>Eurotiomycetes</taxon>
        <taxon>Chaetothyriomycetidae</taxon>
        <taxon>Verrucariales</taxon>
        <taxon>Verrucariaceae</taxon>
        <taxon>Endocarpon</taxon>
    </lineage>
</organism>